<dbReference type="InterPro" id="IPR017970">
    <property type="entry name" value="Homeobox_CS"/>
</dbReference>
<dbReference type="CDD" id="cd00086">
    <property type="entry name" value="homeodomain"/>
    <property type="match status" value="1"/>
</dbReference>
<reference evidence="9 10" key="1">
    <citation type="journal article" date="2023" name="Arcadia Sci">
        <title>De novo assembly of a long-read Amblyomma americanum tick genome.</title>
        <authorList>
            <person name="Chou S."/>
            <person name="Poskanzer K.E."/>
            <person name="Rollins M."/>
            <person name="Thuy-Boun P.S."/>
        </authorList>
    </citation>
    <scope>NUCLEOTIDE SEQUENCE [LARGE SCALE GENOMIC DNA]</scope>
    <source>
        <strain evidence="9">F_SG_1</strain>
        <tissue evidence="9">Salivary glands</tissue>
    </source>
</reference>
<feature type="compositionally biased region" description="Polar residues" evidence="7">
    <location>
        <begin position="190"/>
        <end position="211"/>
    </location>
</feature>
<dbReference type="GO" id="GO:0048513">
    <property type="term" value="P:animal organ development"/>
    <property type="evidence" value="ECO:0007669"/>
    <property type="project" value="UniProtKB-ARBA"/>
</dbReference>
<keyword evidence="2 5" id="KW-0238">DNA-binding</keyword>
<gene>
    <name evidence="9" type="ORF">V5799_011348</name>
</gene>
<evidence type="ECO:0000313" key="9">
    <source>
        <dbReference type="EMBL" id="KAK8774119.1"/>
    </source>
</evidence>
<feature type="domain" description="Homeobox" evidence="8">
    <location>
        <begin position="212"/>
        <end position="272"/>
    </location>
</feature>
<keyword evidence="3 5" id="KW-0371">Homeobox</keyword>
<evidence type="ECO:0000313" key="10">
    <source>
        <dbReference type="Proteomes" id="UP001321473"/>
    </source>
</evidence>
<organism evidence="9 10">
    <name type="scientific">Amblyomma americanum</name>
    <name type="common">Lone star tick</name>
    <dbReference type="NCBI Taxonomy" id="6943"/>
    <lineage>
        <taxon>Eukaryota</taxon>
        <taxon>Metazoa</taxon>
        <taxon>Ecdysozoa</taxon>
        <taxon>Arthropoda</taxon>
        <taxon>Chelicerata</taxon>
        <taxon>Arachnida</taxon>
        <taxon>Acari</taxon>
        <taxon>Parasitiformes</taxon>
        <taxon>Ixodida</taxon>
        <taxon>Ixodoidea</taxon>
        <taxon>Ixodidae</taxon>
        <taxon>Amblyomminae</taxon>
        <taxon>Amblyomma</taxon>
    </lineage>
</organism>
<dbReference type="EMBL" id="JARKHS020015791">
    <property type="protein sequence ID" value="KAK8774119.1"/>
    <property type="molecule type" value="Genomic_DNA"/>
</dbReference>
<dbReference type="PANTHER" id="PTHR45664">
    <property type="entry name" value="PROTEIN ZERKNUELLT 1-RELATED"/>
    <property type="match status" value="1"/>
</dbReference>
<dbReference type="InterPro" id="IPR001356">
    <property type="entry name" value="HD"/>
</dbReference>
<dbReference type="PROSITE" id="PS00027">
    <property type="entry name" value="HOMEOBOX_1"/>
    <property type="match status" value="1"/>
</dbReference>
<protein>
    <recommendedName>
        <fullName evidence="8">Homeobox domain-containing protein</fullName>
    </recommendedName>
</protein>
<dbReference type="SUPFAM" id="SSF46689">
    <property type="entry name" value="Homeodomain-like"/>
    <property type="match status" value="1"/>
</dbReference>
<dbReference type="Gene3D" id="1.10.10.60">
    <property type="entry name" value="Homeodomain-like"/>
    <property type="match status" value="1"/>
</dbReference>
<evidence type="ECO:0000256" key="4">
    <source>
        <dbReference type="ARBA" id="ARBA00023242"/>
    </source>
</evidence>
<name>A0AAQ4EH64_AMBAM</name>
<comment type="subcellular location">
    <subcellularLocation>
        <location evidence="1 5 6">Nucleus</location>
    </subcellularLocation>
</comment>
<keyword evidence="10" id="KW-1185">Reference proteome</keyword>
<evidence type="ECO:0000256" key="3">
    <source>
        <dbReference type="ARBA" id="ARBA00023155"/>
    </source>
</evidence>
<comment type="caution">
    <text evidence="9">The sequence shown here is derived from an EMBL/GenBank/DDBJ whole genome shotgun (WGS) entry which is preliminary data.</text>
</comment>
<dbReference type="PANTHER" id="PTHR45664:SF12">
    <property type="entry name" value="PANCREAS_DUODENUM HOMEOBOX PROTEIN 1"/>
    <property type="match status" value="1"/>
</dbReference>
<proteinExistence type="predicted"/>
<dbReference type="InterPro" id="IPR020479">
    <property type="entry name" value="HD_metazoa"/>
</dbReference>
<feature type="DNA-binding region" description="Homeobox" evidence="5">
    <location>
        <begin position="214"/>
        <end position="273"/>
    </location>
</feature>
<sequence length="311" mass="34982">MNHHHKPAFETADATTDYNADFYPYQQWPGDVYRVESGADMLDYQQTYNGSAASLGTTFVNESQVTFQSRAKQVPAVHYYQPPAACGSTSVLNANEEAMTQQRMPISNDYCATKSSYTPPLAWDSYVTTSQPRPCRKSYRVVCKAEYVAPAVTSVPALPTNNAAPCQPQPVADDTRTVYPWMCDPRTRVQNVASSNSSDPPGCTDQQNDESASSRRNRTTYSRPQLVELEKEFLFNRYLCRPRRLQLAEELHLTERQIKIWFQNRRMKLKKEQRAVTQKRPPDQGEEDVSPASSNSSGSSSALSGPSNPER</sequence>
<evidence type="ECO:0000256" key="1">
    <source>
        <dbReference type="ARBA" id="ARBA00004123"/>
    </source>
</evidence>
<evidence type="ECO:0000256" key="6">
    <source>
        <dbReference type="RuleBase" id="RU000682"/>
    </source>
</evidence>
<evidence type="ECO:0000256" key="7">
    <source>
        <dbReference type="SAM" id="MobiDB-lite"/>
    </source>
</evidence>
<dbReference type="PROSITE" id="PS50071">
    <property type="entry name" value="HOMEOBOX_2"/>
    <property type="match status" value="1"/>
</dbReference>
<dbReference type="InterPro" id="IPR009057">
    <property type="entry name" value="Homeodomain-like_sf"/>
</dbReference>
<evidence type="ECO:0000259" key="8">
    <source>
        <dbReference type="PROSITE" id="PS50071"/>
    </source>
</evidence>
<evidence type="ECO:0000256" key="2">
    <source>
        <dbReference type="ARBA" id="ARBA00023125"/>
    </source>
</evidence>
<keyword evidence="4 5" id="KW-0539">Nucleus</keyword>
<accession>A0AAQ4EH64</accession>
<evidence type="ECO:0000256" key="5">
    <source>
        <dbReference type="PROSITE-ProRule" id="PRU00108"/>
    </source>
</evidence>
<dbReference type="PRINTS" id="PR00024">
    <property type="entry name" value="HOMEOBOX"/>
</dbReference>
<dbReference type="AlphaFoldDB" id="A0AAQ4EH64"/>
<dbReference type="FunFam" id="1.10.10.60:FF:000176">
    <property type="entry name" value="pancreas/duodenum homeobox protein 1"/>
    <property type="match status" value="1"/>
</dbReference>
<feature type="compositionally biased region" description="Low complexity" evidence="7">
    <location>
        <begin position="290"/>
        <end position="311"/>
    </location>
</feature>
<feature type="region of interest" description="Disordered" evidence="7">
    <location>
        <begin position="190"/>
        <end position="220"/>
    </location>
</feature>
<feature type="region of interest" description="Disordered" evidence="7">
    <location>
        <begin position="269"/>
        <end position="311"/>
    </location>
</feature>
<dbReference type="SMART" id="SM00389">
    <property type="entry name" value="HOX"/>
    <property type="match status" value="1"/>
</dbReference>
<dbReference type="GO" id="GO:0000981">
    <property type="term" value="F:DNA-binding transcription factor activity, RNA polymerase II-specific"/>
    <property type="evidence" value="ECO:0007669"/>
    <property type="project" value="InterPro"/>
</dbReference>
<dbReference type="GO" id="GO:0005634">
    <property type="term" value="C:nucleus"/>
    <property type="evidence" value="ECO:0007669"/>
    <property type="project" value="UniProtKB-SubCell"/>
</dbReference>
<dbReference type="Proteomes" id="UP001321473">
    <property type="component" value="Unassembled WGS sequence"/>
</dbReference>
<dbReference type="GO" id="GO:0045944">
    <property type="term" value="P:positive regulation of transcription by RNA polymerase II"/>
    <property type="evidence" value="ECO:0007669"/>
    <property type="project" value="UniProtKB-ARBA"/>
</dbReference>
<dbReference type="Pfam" id="PF00046">
    <property type="entry name" value="Homeodomain"/>
    <property type="match status" value="1"/>
</dbReference>
<dbReference type="GO" id="GO:0000978">
    <property type="term" value="F:RNA polymerase II cis-regulatory region sequence-specific DNA binding"/>
    <property type="evidence" value="ECO:0007669"/>
    <property type="project" value="TreeGrafter"/>
</dbReference>